<sequence>MHVIEKKAIKLLKGKGAIITRDASGFGEAATRLFVRHGANGRALCIDIASSTDYSDSSSISYAYCNVTDDTSVKNVVDLAVSKYGKLDIMFNNASISGDLDKAILGTTNENFKKVFDVNVYGFLGAKHAGRVMIPRKSGVILFTASLALVVCGETSHAYTMSKHAIVGLMKNRCIEMG</sequence>
<dbReference type="SUPFAM" id="SSF51735">
    <property type="entry name" value="NAD(P)-binding Rossmann-fold domains"/>
    <property type="match status" value="1"/>
</dbReference>
<evidence type="ECO:0000256" key="2">
    <source>
        <dbReference type="ARBA" id="ARBA00023002"/>
    </source>
</evidence>
<dbReference type="InterPro" id="IPR002347">
    <property type="entry name" value="SDR_fam"/>
</dbReference>
<dbReference type="PRINTS" id="PR00081">
    <property type="entry name" value="GDHRDH"/>
</dbReference>
<name>A0A9Q1KSU8_9CARY</name>
<protein>
    <recommendedName>
        <fullName evidence="5">Secoisolariciresinol dehydrogenase</fullName>
    </recommendedName>
</protein>
<dbReference type="PANTHER" id="PTHR43180:SF45">
    <property type="entry name" value="SECOISOLARICIRESINOL DEHYDROGENASE-LIKE ISOFORM X1"/>
    <property type="match status" value="1"/>
</dbReference>
<dbReference type="AlphaFoldDB" id="A0A9Q1KSU8"/>
<keyword evidence="2" id="KW-0560">Oxidoreductase</keyword>
<evidence type="ECO:0000313" key="3">
    <source>
        <dbReference type="EMBL" id="KAJ8449225.1"/>
    </source>
</evidence>
<dbReference type="GO" id="GO:0016491">
    <property type="term" value="F:oxidoreductase activity"/>
    <property type="evidence" value="ECO:0007669"/>
    <property type="project" value="UniProtKB-KW"/>
</dbReference>
<proteinExistence type="inferred from homology"/>
<dbReference type="PANTHER" id="PTHR43180">
    <property type="entry name" value="3-OXOACYL-(ACYL-CARRIER-PROTEIN) REDUCTASE (AFU_ORTHOLOGUE AFUA_6G11210)"/>
    <property type="match status" value="1"/>
</dbReference>
<dbReference type="EMBL" id="JAKOGI010000023">
    <property type="protein sequence ID" value="KAJ8449225.1"/>
    <property type="molecule type" value="Genomic_DNA"/>
</dbReference>
<dbReference type="Gene3D" id="3.40.50.720">
    <property type="entry name" value="NAD(P)-binding Rossmann-like Domain"/>
    <property type="match status" value="1"/>
</dbReference>
<evidence type="ECO:0008006" key="5">
    <source>
        <dbReference type="Google" id="ProtNLM"/>
    </source>
</evidence>
<dbReference type="InterPro" id="IPR036291">
    <property type="entry name" value="NAD(P)-bd_dom_sf"/>
</dbReference>
<reference evidence="3" key="1">
    <citation type="submission" date="2022-04" db="EMBL/GenBank/DDBJ databases">
        <title>Carnegiea gigantea Genome sequencing and assembly v2.</title>
        <authorList>
            <person name="Copetti D."/>
            <person name="Sanderson M.J."/>
            <person name="Burquez A."/>
            <person name="Wojciechowski M.F."/>
        </authorList>
    </citation>
    <scope>NUCLEOTIDE SEQUENCE</scope>
    <source>
        <strain evidence="3">SGP5-SGP5p</strain>
        <tissue evidence="3">Aerial part</tissue>
    </source>
</reference>
<evidence type="ECO:0000313" key="4">
    <source>
        <dbReference type="Proteomes" id="UP001153076"/>
    </source>
</evidence>
<keyword evidence="4" id="KW-1185">Reference proteome</keyword>
<organism evidence="3 4">
    <name type="scientific">Carnegiea gigantea</name>
    <dbReference type="NCBI Taxonomy" id="171969"/>
    <lineage>
        <taxon>Eukaryota</taxon>
        <taxon>Viridiplantae</taxon>
        <taxon>Streptophyta</taxon>
        <taxon>Embryophyta</taxon>
        <taxon>Tracheophyta</taxon>
        <taxon>Spermatophyta</taxon>
        <taxon>Magnoliopsida</taxon>
        <taxon>eudicotyledons</taxon>
        <taxon>Gunneridae</taxon>
        <taxon>Pentapetalae</taxon>
        <taxon>Caryophyllales</taxon>
        <taxon>Cactineae</taxon>
        <taxon>Cactaceae</taxon>
        <taxon>Cactoideae</taxon>
        <taxon>Echinocereeae</taxon>
        <taxon>Carnegiea</taxon>
    </lineage>
</organism>
<gene>
    <name evidence="3" type="ORF">Cgig2_021689</name>
</gene>
<comment type="similarity">
    <text evidence="1">Belongs to the short-chain dehydrogenases/reductases (SDR) family.</text>
</comment>
<comment type="caution">
    <text evidence="3">The sequence shown here is derived from an EMBL/GenBank/DDBJ whole genome shotgun (WGS) entry which is preliminary data.</text>
</comment>
<dbReference type="OrthoDB" id="294295at2759"/>
<dbReference type="Pfam" id="PF13561">
    <property type="entry name" value="adh_short_C2"/>
    <property type="match status" value="1"/>
</dbReference>
<accession>A0A9Q1KSU8</accession>
<dbReference type="Proteomes" id="UP001153076">
    <property type="component" value="Unassembled WGS sequence"/>
</dbReference>
<dbReference type="PRINTS" id="PR00080">
    <property type="entry name" value="SDRFAMILY"/>
</dbReference>
<evidence type="ECO:0000256" key="1">
    <source>
        <dbReference type="ARBA" id="ARBA00006484"/>
    </source>
</evidence>